<proteinExistence type="predicted"/>
<reference evidence="2" key="1">
    <citation type="submission" date="2017-06" db="EMBL/GenBank/DDBJ databases">
        <title>Capnocytophaga spp. assemblies.</title>
        <authorList>
            <person name="Gulvik C.A."/>
        </authorList>
    </citation>
    <scope>NUCLEOTIDE SEQUENCE [LARGE SCALE GENOMIC DNA]</scope>
    <source>
        <strain evidence="2">H2177</strain>
    </source>
</reference>
<dbReference type="Proteomes" id="UP000217348">
    <property type="component" value="Chromosome"/>
</dbReference>
<gene>
    <name evidence="1" type="ORF">CGC58_04670</name>
</gene>
<dbReference type="KEGG" id="csto:CGC58_04670"/>
<accession>A0A250FVD0</accession>
<evidence type="ECO:0000313" key="2">
    <source>
        <dbReference type="Proteomes" id="UP000217348"/>
    </source>
</evidence>
<name>A0A250FVD0_9FLAO</name>
<dbReference type="AlphaFoldDB" id="A0A250FVD0"/>
<protein>
    <submittedName>
        <fullName evidence="1">Uncharacterized protein</fullName>
    </submittedName>
</protein>
<sequence>MIAEENLYNKQVPNISISDIGKISLIKEIMKQSVDNFKSYLRSDFYNKKNFNEDSFTQTYVEQTQILIRNRDYPFNVSSSYRDITNQSKGISDFYFYPNEEGVSTASIFSVEAKRLPAPEKYREKEYVIGSKNNGGIERYKTEKHGKGLKKCGLLGFVEKENFDYWSIAINKWITELSETDNSSWKRDERLSLKESNLDFGVLESVAHRTNDDIHLTHIWVSINT</sequence>
<organism evidence="1 2">
    <name type="scientific">Capnocytophaga stomatis</name>
    <dbReference type="NCBI Taxonomy" id="1848904"/>
    <lineage>
        <taxon>Bacteria</taxon>
        <taxon>Pseudomonadati</taxon>
        <taxon>Bacteroidota</taxon>
        <taxon>Flavobacteriia</taxon>
        <taxon>Flavobacteriales</taxon>
        <taxon>Flavobacteriaceae</taxon>
        <taxon>Capnocytophaga</taxon>
    </lineage>
</organism>
<dbReference type="RefSeq" id="WP_095895417.1">
    <property type="nucleotide sequence ID" value="NZ_CP022387.1"/>
</dbReference>
<evidence type="ECO:0000313" key="1">
    <source>
        <dbReference type="EMBL" id="ATA89070.1"/>
    </source>
</evidence>
<dbReference type="OrthoDB" id="1091929at2"/>
<dbReference type="EMBL" id="CP022387">
    <property type="protein sequence ID" value="ATA89070.1"/>
    <property type="molecule type" value="Genomic_DNA"/>
</dbReference>